<dbReference type="HOGENOM" id="CLU_1922047_0_0_1"/>
<keyword evidence="2" id="KW-0732">Signal</keyword>
<feature type="signal peptide" evidence="2">
    <location>
        <begin position="1"/>
        <end position="18"/>
    </location>
</feature>
<feature type="region of interest" description="Disordered" evidence="1">
    <location>
        <begin position="37"/>
        <end position="132"/>
    </location>
</feature>
<keyword evidence="4" id="KW-1185">Reference proteome</keyword>
<gene>
    <name evidence="3" type="ORF">DACRYDRAFT_24128</name>
</gene>
<dbReference type="RefSeq" id="XP_040625947.1">
    <property type="nucleotide sequence ID" value="XM_040773558.1"/>
</dbReference>
<accession>M5FU90</accession>
<evidence type="ECO:0000256" key="1">
    <source>
        <dbReference type="SAM" id="MobiDB-lite"/>
    </source>
</evidence>
<name>M5FU90_DACPD</name>
<proteinExistence type="predicted"/>
<feature type="chain" id="PRO_5004067322" evidence="2">
    <location>
        <begin position="19"/>
        <end position="132"/>
    </location>
</feature>
<dbReference type="GeneID" id="63688620"/>
<organism evidence="3 4">
    <name type="scientific">Dacryopinax primogenitus (strain DJM 731)</name>
    <name type="common">Brown rot fungus</name>
    <dbReference type="NCBI Taxonomy" id="1858805"/>
    <lineage>
        <taxon>Eukaryota</taxon>
        <taxon>Fungi</taxon>
        <taxon>Dikarya</taxon>
        <taxon>Basidiomycota</taxon>
        <taxon>Agaricomycotina</taxon>
        <taxon>Dacrymycetes</taxon>
        <taxon>Dacrymycetales</taxon>
        <taxon>Dacrymycetaceae</taxon>
        <taxon>Dacryopinax</taxon>
    </lineage>
</organism>
<dbReference type="EMBL" id="JH795871">
    <property type="protein sequence ID" value="EJT99049.1"/>
    <property type="molecule type" value="Genomic_DNA"/>
</dbReference>
<dbReference type="Proteomes" id="UP000030653">
    <property type="component" value="Unassembled WGS sequence"/>
</dbReference>
<sequence length="132" mass="15076">MQITPVVVLATLTAGIAALPTPEPQIGAGQLRRIERAEFRKGERMGERREARRMGIRSIDDDSELATRSPQRNSFIRHEERKMFLAGERAGERKEGRRLGVRSVDDDAELDTRSPQRGSFLRQEERKMFRAG</sequence>
<reference evidence="3 4" key="1">
    <citation type="journal article" date="2012" name="Science">
        <title>The Paleozoic origin of enzymatic lignin decomposition reconstructed from 31 fungal genomes.</title>
        <authorList>
            <person name="Floudas D."/>
            <person name="Binder M."/>
            <person name="Riley R."/>
            <person name="Barry K."/>
            <person name="Blanchette R.A."/>
            <person name="Henrissat B."/>
            <person name="Martinez A.T."/>
            <person name="Otillar R."/>
            <person name="Spatafora J.W."/>
            <person name="Yadav J.S."/>
            <person name="Aerts A."/>
            <person name="Benoit I."/>
            <person name="Boyd A."/>
            <person name="Carlson A."/>
            <person name="Copeland A."/>
            <person name="Coutinho P.M."/>
            <person name="de Vries R.P."/>
            <person name="Ferreira P."/>
            <person name="Findley K."/>
            <person name="Foster B."/>
            <person name="Gaskell J."/>
            <person name="Glotzer D."/>
            <person name="Gorecki P."/>
            <person name="Heitman J."/>
            <person name="Hesse C."/>
            <person name="Hori C."/>
            <person name="Igarashi K."/>
            <person name="Jurgens J.A."/>
            <person name="Kallen N."/>
            <person name="Kersten P."/>
            <person name="Kohler A."/>
            <person name="Kuees U."/>
            <person name="Kumar T.K.A."/>
            <person name="Kuo A."/>
            <person name="LaButti K."/>
            <person name="Larrondo L.F."/>
            <person name="Lindquist E."/>
            <person name="Ling A."/>
            <person name="Lombard V."/>
            <person name="Lucas S."/>
            <person name="Lundell T."/>
            <person name="Martin R."/>
            <person name="McLaughlin D.J."/>
            <person name="Morgenstern I."/>
            <person name="Morin E."/>
            <person name="Murat C."/>
            <person name="Nagy L.G."/>
            <person name="Nolan M."/>
            <person name="Ohm R.A."/>
            <person name="Patyshakuliyeva A."/>
            <person name="Rokas A."/>
            <person name="Ruiz-Duenas F.J."/>
            <person name="Sabat G."/>
            <person name="Salamov A."/>
            <person name="Samejima M."/>
            <person name="Schmutz J."/>
            <person name="Slot J.C."/>
            <person name="St John F."/>
            <person name="Stenlid J."/>
            <person name="Sun H."/>
            <person name="Sun S."/>
            <person name="Syed K."/>
            <person name="Tsang A."/>
            <person name="Wiebenga A."/>
            <person name="Young D."/>
            <person name="Pisabarro A."/>
            <person name="Eastwood D.C."/>
            <person name="Martin F."/>
            <person name="Cullen D."/>
            <person name="Grigoriev I.V."/>
            <person name="Hibbett D.S."/>
        </authorList>
    </citation>
    <scope>NUCLEOTIDE SEQUENCE [LARGE SCALE GENOMIC DNA]</scope>
    <source>
        <strain evidence="3 4">DJM-731 SS1</strain>
    </source>
</reference>
<feature type="compositionally biased region" description="Basic and acidic residues" evidence="1">
    <location>
        <begin position="122"/>
        <end position="132"/>
    </location>
</feature>
<feature type="compositionally biased region" description="Basic and acidic residues" evidence="1">
    <location>
        <begin position="37"/>
        <end position="53"/>
    </location>
</feature>
<evidence type="ECO:0000313" key="4">
    <source>
        <dbReference type="Proteomes" id="UP000030653"/>
    </source>
</evidence>
<dbReference type="STRING" id="1858805.M5FU90"/>
<feature type="compositionally biased region" description="Basic and acidic residues" evidence="1">
    <location>
        <begin position="76"/>
        <end position="98"/>
    </location>
</feature>
<evidence type="ECO:0000256" key="2">
    <source>
        <dbReference type="SAM" id="SignalP"/>
    </source>
</evidence>
<evidence type="ECO:0000313" key="3">
    <source>
        <dbReference type="EMBL" id="EJT99049.1"/>
    </source>
</evidence>
<dbReference type="AlphaFoldDB" id="M5FU90"/>
<protein>
    <submittedName>
        <fullName evidence="3">Uncharacterized protein</fullName>
    </submittedName>
</protein>
<feature type="non-terminal residue" evidence="3">
    <location>
        <position position="132"/>
    </location>
</feature>